<dbReference type="InterPro" id="IPR036390">
    <property type="entry name" value="WH_DNA-bd_sf"/>
</dbReference>
<dbReference type="CDD" id="cd00090">
    <property type="entry name" value="HTH_ARSR"/>
    <property type="match status" value="1"/>
</dbReference>
<feature type="compositionally biased region" description="Low complexity" evidence="1">
    <location>
        <begin position="36"/>
        <end position="48"/>
    </location>
</feature>
<dbReference type="AlphaFoldDB" id="A0A7W7M674"/>
<dbReference type="PANTHER" id="PTHR37318:SF1">
    <property type="entry name" value="BSL7504 PROTEIN"/>
    <property type="match status" value="1"/>
</dbReference>
<comment type="caution">
    <text evidence="3">The sequence shown here is derived from an EMBL/GenBank/DDBJ whole genome shotgun (WGS) entry which is preliminary data.</text>
</comment>
<feature type="region of interest" description="Disordered" evidence="1">
    <location>
        <begin position="1"/>
        <end position="60"/>
    </location>
</feature>
<sequence>MSDTTKPPKSDPAKPPESDPTEPPTSNLTRSPTSKTAETPTSDTTEPPTGGPTGELPELDPVIHAQARLRVVSALSQLREADSIAFPRLQEILRVTAGNLSVHLRKLEDAGYVEVVKTHRGRTPATLVRLTRRGRLAFDDYVIALRALLNHPEES</sequence>
<accession>A0A7W7M674</accession>
<keyword evidence="3" id="KW-0238">DNA-binding</keyword>
<dbReference type="Gene3D" id="1.10.10.10">
    <property type="entry name" value="Winged helix-like DNA-binding domain superfamily/Winged helix DNA-binding domain"/>
    <property type="match status" value="1"/>
</dbReference>
<reference evidence="3 4" key="1">
    <citation type="submission" date="2020-08" db="EMBL/GenBank/DDBJ databases">
        <title>Sequencing the genomes of 1000 actinobacteria strains.</title>
        <authorList>
            <person name="Klenk H.-P."/>
        </authorList>
    </citation>
    <scope>NUCLEOTIDE SEQUENCE [LARGE SCALE GENOMIC DNA]</scope>
    <source>
        <strain evidence="3 4">DSM 45809</strain>
    </source>
</reference>
<organism evidence="3 4">
    <name type="scientific">Actinoplanes octamycinicus</name>
    <dbReference type="NCBI Taxonomy" id="135948"/>
    <lineage>
        <taxon>Bacteria</taxon>
        <taxon>Bacillati</taxon>
        <taxon>Actinomycetota</taxon>
        <taxon>Actinomycetes</taxon>
        <taxon>Micromonosporales</taxon>
        <taxon>Micromonosporaceae</taxon>
        <taxon>Actinoplanes</taxon>
    </lineage>
</organism>
<evidence type="ECO:0000313" key="3">
    <source>
        <dbReference type="EMBL" id="MBB4738435.1"/>
    </source>
</evidence>
<protein>
    <submittedName>
        <fullName evidence="3">DNA-binding transcriptional ArsR family regulator</fullName>
    </submittedName>
</protein>
<dbReference type="RefSeq" id="WP_203758972.1">
    <property type="nucleotide sequence ID" value="NZ_BAABFG010000005.1"/>
</dbReference>
<dbReference type="InterPro" id="IPR027395">
    <property type="entry name" value="WH_DNA-bd_dom"/>
</dbReference>
<dbReference type="EMBL" id="JACHNB010000001">
    <property type="protein sequence ID" value="MBB4738435.1"/>
    <property type="molecule type" value="Genomic_DNA"/>
</dbReference>
<dbReference type="Pfam" id="PF13601">
    <property type="entry name" value="HTH_34"/>
    <property type="match status" value="1"/>
</dbReference>
<dbReference type="Proteomes" id="UP000546162">
    <property type="component" value="Unassembled WGS sequence"/>
</dbReference>
<keyword evidence="4" id="KW-1185">Reference proteome</keyword>
<dbReference type="SUPFAM" id="SSF46785">
    <property type="entry name" value="Winged helix' DNA-binding domain"/>
    <property type="match status" value="1"/>
</dbReference>
<evidence type="ECO:0000259" key="2">
    <source>
        <dbReference type="Pfam" id="PF13601"/>
    </source>
</evidence>
<evidence type="ECO:0000256" key="1">
    <source>
        <dbReference type="SAM" id="MobiDB-lite"/>
    </source>
</evidence>
<dbReference type="GO" id="GO:0003677">
    <property type="term" value="F:DNA binding"/>
    <property type="evidence" value="ECO:0007669"/>
    <property type="project" value="UniProtKB-KW"/>
</dbReference>
<proteinExistence type="predicted"/>
<feature type="domain" description="Winged helix DNA-binding" evidence="2">
    <location>
        <begin position="68"/>
        <end position="148"/>
    </location>
</feature>
<feature type="compositionally biased region" description="Basic and acidic residues" evidence="1">
    <location>
        <begin position="1"/>
        <end position="17"/>
    </location>
</feature>
<dbReference type="InterPro" id="IPR011991">
    <property type="entry name" value="ArsR-like_HTH"/>
</dbReference>
<evidence type="ECO:0000313" key="4">
    <source>
        <dbReference type="Proteomes" id="UP000546162"/>
    </source>
</evidence>
<dbReference type="PANTHER" id="PTHR37318">
    <property type="entry name" value="BSL7504 PROTEIN"/>
    <property type="match status" value="1"/>
</dbReference>
<name>A0A7W7M674_9ACTN</name>
<gene>
    <name evidence="3" type="ORF">BJY16_001894</name>
</gene>
<dbReference type="InterPro" id="IPR036388">
    <property type="entry name" value="WH-like_DNA-bd_sf"/>
</dbReference>